<sequence length="163" mass="18058">MFDALKEMQEKMKPVTALTEANQKAVEKIFALQSEYFTECVNASLAQVKALAEVKDPKEAFQLQMDYLKTQESKWSEVAEKELATLNEVREQASTLFEESLLSFGTDLPKFEMPSMDMASFDMSKFMPTLDTATEEKPKKPAASRTTARKSSSASSAAATSAS</sequence>
<evidence type="ECO:0000313" key="4">
    <source>
        <dbReference type="Proteomes" id="UP000186895"/>
    </source>
</evidence>
<reference evidence="3 4" key="1">
    <citation type="submission" date="2017-01" db="EMBL/GenBank/DDBJ databases">
        <authorList>
            <person name="Mah S.A."/>
            <person name="Swanson W.J."/>
            <person name="Moy G.W."/>
            <person name="Vacquier V.D."/>
        </authorList>
    </citation>
    <scope>NUCLEOTIDE SEQUENCE [LARGE SCALE GENOMIC DNA]</scope>
    <source>
        <strain evidence="3 4">DSM 7027</strain>
    </source>
</reference>
<keyword evidence="4" id="KW-1185">Reference proteome</keyword>
<organism evidence="3 4">
    <name type="scientific">Marinobacterium stanieri</name>
    <dbReference type="NCBI Taxonomy" id="49186"/>
    <lineage>
        <taxon>Bacteria</taxon>
        <taxon>Pseudomonadati</taxon>
        <taxon>Pseudomonadota</taxon>
        <taxon>Gammaproteobacteria</taxon>
        <taxon>Oceanospirillales</taxon>
        <taxon>Oceanospirillaceae</taxon>
        <taxon>Marinobacterium</taxon>
    </lineage>
</organism>
<dbReference type="AlphaFoldDB" id="A0A1N6R630"/>
<dbReference type="STRING" id="49186.SAMN05421647_103133"/>
<dbReference type="Pfam" id="PF09361">
    <property type="entry name" value="Phasin_2"/>
    <property type="match status" value="1"/>
</dbReference>
<name>A0A1N6R630_9GAMM</name>
<dbReference type="InterPro" id="IPR018968">
    <property type="entry name" value="Phasin"/>
</dbReference>
<feature type="domain" description="Phasin" evidence="2">
    <location>
        <begin position="8"/>
        <end position="99"/>
    </location>
</feature>
<feature type="region of interest" description="Disordered" evidence="1">
    <location>
        <begin position="129"/>
        <end position="163"/>
    </location>
</feature>
<gene>
    <name evidence="3" type="ORF">SAMN05421647_103133</name>
</gene>
<dbReference type="RefSeq" id="WP_010323206.1">
    <property type="nucleotide sequence ID" value="NZ_FTMN01000003.1"/>
</dbReference>
<evidence type="ECO:0000313" key="3">
    <source>
        <dbReference type="EMBL" id="SIQ24305.1"/>
    </source>
</evidence>
<evidence type="ECO:0000256" key="1">
    <source>
        <dbReference type="SAM" id="MobiDB-lite"/>
    </source>
</evidence>
<accession>A0A1N6R630</accession>
<dbReference type="EMBL" id="FTMN01000003">
    <property type="protein sequence ID" value="SIQ24305.1"/>
    <property type="molecule type" value="Genomic_DNA"/>
</dbReference>
<evidence type="ECO:0000259" key="2">
    <source>
        <dbReference type="Pfam" id="PF09361"/>
    </source>
</evidence>
<feature type="compositionally biased region" description="Low complexity" evidence="1">
    <location>
        <begin position="143"/>
        <end position="163"/>
    </location>
</feature>
<protein>
    <submittedName>
        <fullName evidence="3">Phasin protein</fullName>
    </submittedName>
</protein>
<dbReference type="Proteomes" id="UP000186895">
    <property type="component" value="Unassembled WGS sequence"/>
</dbReference>
<proteinExistence type="predicted"/>